<evidence type="ECO:0000313" key="2">
    <source>
        <dbReference type="Proteomes" id="UP000618579"/>
    </source>
</evidence>
<name>A0ABX1ZSC7_9BACL</name>
<dbReference type="Proteomes" id="UP000618579">
    <property type="component" value="Unassembled WGS sequence"/>
</dbReference>
<keyword evidence="2" id="KW-1185">Reference proteome</keyword>
<comment type="caution">
    <text evidence="1">The sequence shown here is derived from an EMBL/GenBank/DDBJ whole genome shotgun (WGS) entry which is preliminary data.</text>
</comment>
<dbReference type="SUPFAM" id="SSF53254">
    <property type="entry name" value="Phosphoglycerate mutase-like"/>
    <property type="match status" value="1"/>
</dbReference>
<protein>
    <submittedName>
        <fullName evidence="1">Uncharacterized protein</fullName>
    </submittedName>
</protein>
<dbReference type="RefSeq" id="WP_171685785.1">
    <property type="nucleotide sequence ID" value="NZ_WHNZ01000050.1"/>
</dbReference>
<dbReference type="Gene3D" id="3.40.50.1240">
    <property type="entry name" value="Phosphoglycerate mutase-like"/>
    <property type="match status" value="1"/>
</dbReference>
<dbReference type="CDD" id="cd07067">
    <property type="entry name" value="HP_PGM_like"/>
    <property type="match status" value="1"/>
</dbReference>
<reference evidence="1 2" key="1">
    <citation type="submission" date="2019-10" db="EMBL/GenBank/DDBJ databases">
        <title>Description of Paenibacillus pedi sp. nov.</title>
        <authorList>
            <person name="Carlier A."/>
            <person name="Qi S."/>
        </authorList>
    </citation>
    <scope>NUCLEOTIDE SEQUENCE [LARGE SCALE GENOMIC DNA]</scope>
    <source>
        <strain evidence="1 2">LMG 31457</strain>
    </source>
</reference>
<organism evidence="1 2">
    <name type="scientific">Paenibacillus planticolens</name>
    <dbReference type="NCBI Taxonomy" id="2654976"/>
    <lineage>
        <taxon>Bacteria</taxon>
        <taxon>Bacillati</taxon>
        <taxon>Bacillota</taxon>
        <taxon>Bacilli</taxon>
        <taxon>Bacillales</taxon>
        <taxon>Paenibacillaceae</taxon>
        <taxon>Paenibacillus</taxon>
    </lineage>
</organism>
<dbReference type="Pfam" id="PF00300">
    <property type="entry name" value="His_Phos_1"/>
    <property type="match status" value="1"/>
</dbReference>
<gene>
    <name evidence="1" type="ORF">GC097_23390</name>
</gene>
<accession>A0ABX1ZSC7</accession>
<dbReference type="InterPro" id="IPR029033">
    <property type="entry name" value="His_PPase_superfam"/>
</dbReference>
<dbReference type="EMBL" id="WHNZ01000050">
    <property type="protein sequence ID" value="NOV02954.1"/>
    <property type="molecule type" value="Genomic_DNA"/>
</dbReference>
<dbReference type="InterPro" id="IPR013078">
    <property type="entry name" value="His_Pase_superF_clade-1"/>
</dbReference>
<evidence type="ECO:0000313" key="1">
    <source>
        <dbReference type="EMBL" id="NOV02954.1"/>
    </source>
</evidence>
<proteinExistence type="predicted"/>
<sequence length="81" mass="8740">MATTVGLISHGVTEWNNIGKAQGVSDIPLNEEGIKQSIALAHRLSREVSAALVMMVQQNMIPSWIAIVIIGREVMVMILAS</sequence>